<name>A0A2S9JHF4_9HYPH</name>
<dbReference type="Gene3D" id="3.90.550.10">
    <property type="entry name" value="Spore Coat Polysaccharide Biosynthesis Protein SpsA, Chain A"/>
    <property type="match status" value="2"/>
</dbReference>
<feature type="domain" description="Glycosyltransferase 2-like" evidence="2">
    <location>
        <begin position="799"/>
        <end position="977"/>
    </location>
</feature>
<gene>
    <name evidence="3" type="ORF">C5750_16205</name>
</gene>
<feature type="region of interest" description="Disordered" evidence="1">
    <location>
        <begin position="285"/>
        <end position="377"/>
    </location>
</feature>
<evidence type="ECO:0000256" key="1">
    <source>
        <dbReference type="SAM" id="MobiDB-lite"/>
    </source>
</evidence>
<keyword evidence="4" id="KW-1185">Reference proteome</keyword>
<evidence type="ECO:0000313" key="3">
    <source>
        <dbReference type="EMBL" id="PRD52428.1"/>
    </source>
</evidence>
<proteinExistence type="predicted"/>
<dbReference type="OrthoDB" id="9783791at2"/>
<evidence type="ECO:0000259" key="2">
    <source>
        <dbReference type="Pfam" id="PF00535"/>
    </source>
</evidence>
<sequence length="1081" mass="122420">MNHDSSENTPASGEVASQCLSKALSRASFWPMNHIAPESAWLEHGPFAFWLIDALRPRVVVELGTHAGFSYFAFCQAVQRLEIDTRCYAVDTWKGDEHSGEYSDAVYELVKTYNDKNYSVFSDLVRSTFDEACLHFSDGTIDLLHIDGRHFIEDVKHDFETWKPKLSDRAVVVFHDTNVRERSFGVYKLWETLRTSYPSFEFFHGHGLGVLGIGKELPTAIRAMFELMGSEAGTVRESYARLGAVVKAEAIAHLKQEALDVKITELNQHSQHIRDLESEIRDKHDLNGSLKHENESLKRANDSLKHENESSKLENDSLQHENEGLKRENESSKRENDRLKHENESSKLENDSLQHENEDLKRENESSKRENDRLKHENESLQHEIGGLIHKNDGLKNGVVELESKSVGISQSVNELQNQISQKTQEILAYKHSTSWKMTSPYRFLGNRMRNILRKLFFLSKTIQRSGGVKPSMGHALKIIQQEGVHGLAHRIKAADSTNPKGIVSGNDYSEWLDRYAMLDGLAAEEVHAHLERSKKTPLISIVMPVYNPNLEWLEEAIQSVRNQLYPHWQLCIADDKSADPNVRQALLNYQALDERIKVTFRAANGHISAASNSALELATGEWIALMDQDDLLALEALYRVFEAIECNPDAALIYSDEDKIDEAGNRFSPYFKSDWNPDLFLSHNMISHLGVYKSDLVKSLGGFREGREGSQDYDLALRCIEVLKADQILHIPRVLYHWRSHADSTAQSGSNKGYALRVGQQVLNEHFQRVGIKATSELLDFGMYRTRYDLPDALPLVSLIIPTRNGLNLLRQCIDSIVAKTEYTNYEIIVIDNNSDDEDTLKYLDEISREKKIRVIRDTRPFNYSALNNSAVAEARGEFIGLINNDIEVISVNWLSEMVSIASQPGVGAVGARLWYPDDTLQHAGVILGLLGAAGHAHKGLPRGAPGYFGRAQLTQTLSAVTAACLIVRKDIFEQVGGLDEENLKVAFNDVDFCIRVREAGYRNVWTPYAELYHHESASRGLEDTPEKQARFLGEVKFLKERWGKVLQEDPAYSPNLTLDRDDYSLSWPPRIKTRAAVRE</sequence>
<dbReference type="CDD" id="cd04186">
    <property type="entry name" value="GT_2_like_c"/>
    <property type="match status" value="1"/>
</dbReference>
<dbReference type="EMBL" id="PVBT01000004">
    <property type="protein sequence ID" value="PRD52428.1"/>
    <property type="molecule type" value="Genomic_DNA"/>
</dbReference>
<reference evidence="3 4" key="1">
    <citation type="submission" date="2018-02" db="EMBL/GenBank/DDBJ databases">
        <title>The draft genome of Phyllobacterium myrsinacearum DSM5892.</title>
        <authorList>
            <person name="Li L."/>
            <person name="Liu L."/>
            <person name="Zhang X."/>
            <person name="Wang T."/>
        </authorList>
    </citation>
    <scope>NUCLEOTIDE SEQUENCE [LARGE SCALE GENOMIC DNA]</scope>
    <source>
        <strain evidence="3 4">DSM 5892</strain>
    </source>
</reference>
<dbReference type="InterPro" id="IPR029044">
    <property type="entry name" value="Nucleotide-diphossugar_trans"/>
</dbReference>
<feature type="domain" description="Glycosyltransferase 2-like" evidence="2">
    <location>
        <begin position="541"/>
        <end position="697"/>
    </location>
</feature>
<dbReference type="Pfam" id="PF00535">
    <property type="entry name" value="Glycos_transf_2"/>
    <property type="match status" value="2"/>
</dbReference>
<protein>
    <recommendedName>
        <fullName evidence="2">Glycosyltransferase 2-like domain-containing protein</fullName>
    </recommendedName>
</protein>
<dbReference type="SUPFAM" id="SSF53448">
    <property type="entry name" value="Nucleotide-diphospho-sugar transferases"/>
    <property type="match status" value="2"/>
</dbReference>
<dbReference type="CDD" id="cd14686">
    <property type="entry name" value="bZIP"/>
    <property type="match status" value="1"/>
</dbReference>
<dbReference type="RefSeq" id="WP_105734938.1">
    <property type="nucleotide sequence ID" value="NZ_PVBT01000004.1"/>
</dbReference>
<dbReference type="AlphaFoldDB" id="A0A2S9JHF4"/>
<dbReference type="Gene3D" id="1.10.287.1490">
    <property type="match status" value="1"/>
</dbReference>
<accession>A0A2S9JHF4</accession>
<dbReference type="CDD" id="cd04184">
    <property type="entry name" value="GT2_RfbC_Mx_like"/>
    <property type="match status" value="1"/>
</dbReference>
<comment type="caution">
    <text evidence="3">The sequence shown here is derived from an EMBL/GenBank/DDBJ whole genome shotgun (WGS) entry which is preliminary data.</text>
</comment>
<dbReference type="InterPro" id="IPR029063">
    <property type="entry name" value="SAM-dependent_MTases_sf"/>
</dbReference>
<dbReference type="Gene3D" id="3.40.50.150">
    <property type="entry name" value="Vaccinia Virus protein VP39"/>
    <property type="match status" value="1"/>
</dbReference>
<dbReference type="PANTHER" id="PTHR43685:SF2">
    <property type="entry name" value="GLYCOSYLTRANSFERASE 2-LIKE DOMAIN-CONTAINING PROTEIN"/>
    <property type="match status" value="1"/>
</dbReference>
<dbReference type="GO" id="GO:0044010">
    <property type="term" value="P:single-species biofilm formation"/>
    <property type="evidence" value="ECO:0007669"/>
    <property type="project" value="TreeGrafter"/>
</dbReference>
<dbReference type="InterPro" id="IPR050834">
    <property type="entry name" value="Glycosyltransf_2"/>
</dbReference>
<dbReference type="InterPro" id="IPR001173">
    <property type="entry name" value="Glyco_trans_2-like"/>
</dbReference>
<evidence type="ECO:0000313" key="4">
    <source>
        <dbReference type="Proteomes" id="UP000238563"/>
    </source>
</evidence>
<organism evidence="3 4">
    <name type="scientific">Phyllobacterium myrsinacearum</name>
    <dbReference type="NCBI Taxonomy" id="28101"/>
    <lineage>
        <taxon>Bacteria</taxon>
        <taxon>Pseudomonadati</taxon>
        <taxon>Pseudomonadota</taxon>
        <taxon>Alphaproteobacteria</taxon>
        <taxon>Hyphomicrobiales</taxon>
        <taxon>Phyllobacteriaceae</taxon>
        <taxon>Phyllobacterium</taxon>
    </lineage>
</organism>
<dbReference type="PANTHER" id="PTHR43685">
    <property type="entry name" value="GLYCOSYLTRANSFERASE"/>
    <property type="match status" value="1"/>
</dbReference>
<dbReference type="SUPFAM" id="SSF53335">
    <property type="entry name" value="S-adenosyl-L-methionine-dependent methyltransferases"/>
    <property type="match status" value="1"/>
</dbReference>
<dbReference type="Pfam" id="PF13578">
    <property type="entry name" value="Methyltransf_24"/>
    <property type="match status" value="1"/>
</dbReference>
<dbReference type="Proteomes" id="UP000238563">
    <property type="component" value="Unassembled WGS sequence"/>
</dbReference>